<dbReference type="Proteomes" id="UP001620626">
    <property type="component" value="Unassembled WGS sequence"/>
</dbReference>
<name>A0ABD2LTL3_9BILA</name>
<keyword evidence="3" id="KW-1185">Reference proteome</keyword>
<sequence length="88" mass="10231">MDKERNMQMETVWGEERTNGRDGATVIDRQPRGGIDRCPPFNCIPYLLFMDKLPTFCQNHRLEKTEEKGSNEETDNKGDGNIRERGKE</sequence>
<organism evidence="2 3">
    <name type="scientific">Heterodera trifolii</name>
    <dbReference type="NCBI Taxonomy" id="157864"/>
    <lineage>
        <taxon>Eukaryota</taxon>
        <taxon>Metazoa</taxon>
        <taxon>Ecdysozoa</taxon>
        <taxon>Nematoda</taxon>
        <taxon>Chromadorea</taxon>
        <taxon>Rhabditida</taxon>
        <taxon>Tylenchina</taxon>
        <taxon>Tylenchomorpha</taxon>
        <taxon>Tylenchoidea</taxon>
        <taxon>Heteroderidae</taxon>
        <taxon>Heteroderinae</taxon>
        <taxon>Heterodera</taxon>
    </lineage>
</organism>
<gene>
    <name evidence="2" type="ORF">niasHT_000294</name>
</gene>
<comment type="caution">
    <text evidence="2">The sequence shown here is derived from an EMBL/GenBank/DDBJ whole genome shotgun (WGS) entry which is preliminary data.</text>
</comment>
<feature type="region of interest" description="Disordered" evidence="1">
    <location>
        <begin position="63"/>
        <end position="88"/>
    </location>
</feature>
<reference evidence="2 3" key="1">
    <citation type="submission" date="2024-10" db="EMBL/GenBank/DDBJ databases">
        <authorList>
            <person name="Kim D."/>
        </authorList>
    </citation>
    <scope>NUCLEOTIDE SEQUENCE [LARGE SCALE GENOMIC DNA]</scope>
    <source>
        <strain evidence="2">BH-2024</strain>
    </source>
</reference>
<protein>
    <submittedName>
        <fullName evidence="2">Uncharacterized protein</fullName>
    </submittedName>
</protein>
<accession>A0ABD2LTL3</accession>
<evidence type="ECO:0000256" key="1">
    <source>
        <dbReference type="SAM" id="MobiDB-lite"/>
    </source>
</evidence>
<feature type="region of interest" description="Disordered" evidence="1">
    <location>
        <begin position="1"/>
        <end position="34"/>
    </location>
</feature>
<proteinExistence type="predicted"/>
<dbReference type="AlphaFoldDB" id="A0ABD2LTL3"/>
<evidence type="ECO:0000313" key="2">
    <source>
        <dbReference type="EMBL" id="KAL3118529.1"/>
    </source>
</evidence>
<dbReference type="EMBL" id="JBICBT010000275">
    <property type="protein sequence ID" value="KAL3118529.1"/>
    <property type="molecule type" value="Genomic_DNA"/>
</dbReference>
<evidence type="ECO:0000313" key="3">
    <source>
        <dbReference type="Proteomes" id="UP001620626"/>
    </source>
</evidence>